<keyword evidence="2" id="KW-0812">Transmembrane</keyword>
<feature type="transmembrane region" description="Helical" evidence="2">
    <location>
        <begin position="111"/>
        <end position="133"/>
    </location>
</feature>
<protein>
    <submittedName>
        <fullName evidence="3">Uncharacterized protein</fullName>
    </submittedName>
</protein>
<name>E4X5Y8_OIKDI</name>
<reference evidence="3" key="1">
    <citation type="journal article" date="2010" name="Science">
        <title>Plasticity of animal genome architecture unmasked by rapid evolution of a pelagic tunicate.</title>
        <authorList>
            <person name="Denoeud F."/>
            <person name="Henriet S."/>
            <person name="Mungpakdee S."/>
            <person name="Aury J.M."/>
            <person name="Da Silva C."/>
            <person name="Brinkmann H."/>
            <person name="Mikhaleva J."/>
            <person name="Olsen L.C."/>
            <person name="Jubin C."/>
            <person name="Canestro C."/>
            <person name="Bouquet J.M."/>
            <person name="Danks G."/>
            <person name="Poulain J."/>
            <person name="Campsteijn C."/>
            <person name="Adamski M."/>
            <person name="Cross I."/>
            <person name="Yadetie F."/>
            <person name="Muffato M."/>
            <person name="Louis A."/>
            <person name="Butcher S."/>
            <person name="Tsagkogeorga G."/>
            <person name="Konrad A."/>
            <person name="Singh S."/>
            <person name="Jensen M.F."/>
            <person name="Cong E.H."/>
            <person name="Eikeseth-Otteraa H."/>
            <person name="Noel B."/>
            <person name="Anthouard V."/>
            <person name="Porcel B.M."/>
            <person name="Kachouri-Lafond R."/>
            <person name="Nishino A."/>
            <person name="Ugolini M."/>
            <person name="Chourrout P."/>
            <person name="Nishida H."/>
            <person name="Aasland R."/>
            <person name="Huzurbazar S."/>
            <person name="Westhof E."/>
            <person name="Delsuc F."/>
            <person name="Lehrach H."/>
            <person name="Reinhardt R."/>
            <person name="Weissenbach J."/>
            <person name="Roy S.W."/>
            <person name="Artiguenave F."/>
            <person name="Postlethwait J.H."/>
            <person name="Manak J.R."/>
            <person name="Thompson E.M."/>
            <person name="Jaillon O."/>
            <person name="Du Pasquier L."/>
            <person name="Boudinot P."/>
            <person name="Liberles D.A."/>
            <person name="Volff J.N."/>
            <person name="Philippe H."/>
            <person name="Lenhard B."/>
            <person name="Roest Crollius H."/>
            <person name="Wincker P."/>
            <person name="Chourrout D."/>
        </authorList>
    </citation>
    <scope>NUCLEOTIDE SEQUENCE [LARGE SCALE GENOMIC DNA]</scope>
</reference>
<dbReference type="Proteomes" id="UP000001307">
    <property type="component" value="Unassembled WGS sequence"/>
</dbReference>
<sequence length="307" mass="33867">MPVNNRVKRSRDLESASLSSLVKPKIKRSKSHQTLAHRDLESSSDPRSETSSFAMSRNPSDYDRAQVSGDGIMDQEEGPLLDLNMMNKAQFRALAAANGFRQSKTCPSAQSLLLVLVGAGAGIAFWIVMFFLVPCLDPRSRQLVTVPTIAKVRTRRSVNFDVDEDASACDNIHDALTALDMIRDRLRVNVALARAHVDILASLCGYDENNPANNIALAIQSTPAPRVTTVSEIDETTFYSARSHNSRDETNFDDATWWSADGGTPDHVTALFESPTIVELDTDEDEDWLRVVTETSGDENCYTVCKP</sequence>
<evidence type="ECO:0000313" key="4">
    <source>
        <dbReference type="Proteomes" id="UP000001307"/>
    </source>
</evidence>
<dbReference type="EMBL" id="FN653026">
    <property type="protein sequence ID" value="CBY07715.1"/>
    <property type="molecule type" value="Genomic_DNA"/>
</dbReference>
<evidence type="ECO:0000256" key="1">
    <source>
        <dbReference type="SAM" id="MobiDB-lite"/>
    </source>
</evidence>
<keyword evidence="4" id="KW-1185">Reference proteome</keyword>
<keyword evidence="2" id="KW-1133">Transmembrane helix</keyword>
<feature type="compositionally biased region" description="Basic and acidic residues" evidence="1">
    <location>
        <begin position="36"/>
        <end position="48"/>
    </location>
</feature>
<keyword evidence="2" id="KW-0472">Membrane</keyword>
<dbReference type="InParanoid" id="E4X5Y8"/>
<proteinExistence type="predicted"/>
<feature type="region of interest" description="Disordered" evidence="1">
    <location>
        <begin position="1"/>
        <end position="69"/>
    </location>
</feature>
<evidence type="ECO:0000313" key="3">
    <source>
        <dbReference type="EMBL" id="CBY07715.1"/>
    </source>
</evidence>
<organism evidence="3">
    <name type="scientific">Oikopleura dioica</name>
    <name type="common">Tunicate</name>
    <dbReference type="NCBI Taxonomy" id="34765"/>
    <lineage>
        <taxon>Eukaryota</taxon>
        <taxon>Metazoa</taxon>
        <taxon>Chordata</taxon>
        <taxon>Tunicata</taxon>
        <taxon>Appendicularia</taxon>
        <taxon>Copelata</taxon>
        <taxon>Oikopleuridae</taxon>
        <taxon>Oikopleura</taxon>
    </lineage>
</organism>
<accession>E4X5Y8</accession>
<dbReference type="AlphaFoldDB" id="E4X5Y8"/>
<evidence type="ECO:0000256" key="2">
    <source>
        <dbReference type="SAM" id="Phobius"/>
    </source>
</evidence>
<gene>
    <name evidence="3" type="ORF">GSOID_T00002705001</name>
</gene>